<dbReference type="OrthoDB" id="3232130at2759"/>
<proteinExistence type="predicted"/>
<evidence type="ECO:0000313" key="3">
    <source>
        <dbReference type="Proteomes" id="UP000541558"/>
    </source>
</evidence>
<accession>A0A8H5FC97</accession>
<name>A0A8H5FC97_9AGAR</name>
<comment type="caution">
    <text evidence="2">The sequence shown here is derived from an EMBL/GenBank/DDBJ whole genome shotgun (WGS) entry which is preliminary data.</text>
</comment>
<keyword evidence="3" id="KW-1185">Reference proteome</keyword>
<organism evidence="2 3">
    <name type="scientific">Ephemerocybe angulata</name>
    <dbReference type="NCBI Taxonomy" id="980116"/>
    <lineage>
        <taxon>Eukaryota</taxon>
        <taxon>Fungi</taxon>
        <taxon>Dikarya</taxon>
        <taxon>Basidiomycota</taxon>
        <taxon>Agaricomycotina</taxon>
        <taxon>Agaricomycetes</taxon>
        <taxon>Agaricomycetidae</taxon>
        <taxon>Agaricales</taxon>
        <taxon>Agaricineae</taxon>
        <taxon>Psathyrellaceae</taxon>
        <taxon>Ephemerocybe</taxon>
    </lineage>
</organism>
<feature type="transmembrane region" description="Helical" evidence="1">
    <location>
        <begin position="27"/>
        <end position="48"/>
    </location>
</feature>
<gene>
    <name evidence="2" type="ORF">D9611_007640</name>
</gene>
<keyword evidence="1" id="KW-0812">Transmembrane</keyword>
<keyword evidence="1" id="KW-1133">Transmembrane helix</keyword>
<dbReference type="Proteomes" id="UP000541558">
    <property type="component" value="Unassembled WGS sequence"/>
</dbReference>
<dbReference type="AlphaFoldDB" id="A0A8H5FC97"/>
<evidence type="ECO:0000256" key="1">
    <source>
        <dbReference type="SAM" id="Phobius"/>
    </source>
</evidence>
<protein>
    <submittedName>
        <fullName evidence="2">Uncharacterized protein</fullName>
    </submittedName>
</protein>
<keyword evidence="1" id="KW-0472">Membrane</keyword>
<evidence type="ECO:0000313" key="2">
    <source>
        <dbReference type="EMBL" id="KAF5331544.1"/>
    </source>
</evidence>
<dbReference type="EMBL" id="JAACJK010000113">
    <property type="protein sequence ID" value="KAF5331544.1"/>
    <property type="molecule type" value="Genomic_DNA"/>
</dbReference>
<reference evidence="2 3" key="1">
    <citation type="journal article" date="2020" name="ISME J.">
        <title>Uncovering the hidden diversity of litter-decomposition mechanisms in mushroom-forming fungi.</title>
        <authorList>
            <person name="Floudas D."/>
            <person name="Bentzer J."/>
            <person name="Ahren D."/>
            <person name="Johansson T."/>
            <person name="Persson P."/>
            <person name="Tunlid A."/>
        </authorList>
    </citation>
    <scope>NUCLEOTIDE SEQUENCE [LARGE SCALE GENOMIC DNA]</scope>
    <source>
        <strain evidence="2 3">CBS 175.51</strain>
    </source>
</reference>
<sequence>MFPPLPTTDTPASTEVLRPERRSSYPASVHFAFVSGILLPLAVIPYLLSRRQTTRLRDHLKHTDRMLRMLQQELKFTTIELNQVKAQQTKGLSEMKRVHGLVEELDQRSGKLQADGVQGQKALLEYVVKLERELEASRASHTDSIREIGRSLGTVAGFMHELELGLGLGSRGRDGRGIERLRAAAARLEQGDSKADKKS</sequence>